<keyword evidence="5 10" id="KW-0067">ATP-binding</keyword>
<dbReference type="InterPro" id="IPR014016">
    <property type="entry name" value="UvrD-like_ATP-bd"/>
</dbReference>
<evidence type="ECO:0000256" key="4">
    <source>
        <dbReference type="ARBA" id="ARBA00022806"/>
    </source>
</evidence>
<dbReference type="GO" id="GO:0005829">
    <property type="term" value="C:cytosol"/>
    <property type="evidence" value="ECO:0007669"/>
    <property type="project" value="TreeGrafter"/>
</dbReference>
<dbReference type="InterPro" id="IPR013986">
    <property type="entry name" value="DExx_box_DNA_helicase_dom_sf"/>
</dbReference>
<proteinExistence type="inferred from homology"/>
<comment type="catalytic activity">
    <reaction evidence="9">
        <text>ATP + H2O = ADP + phosphate + H(+)</text>
        <dbReference type="Rhea" id="RHEA:13065"/>
        <dbReference type="ChEBI" id="CHEBI:15377"/>
        <dbReference type="ChEBI" id="CHEBI:15378"/>
        <dbReference type="ChEBI" id="CHEBI:30616"/>
        <dbReference type="ChEBI" id="CHEBI:43474"/>
        <dbReference type="ChEBI" id="CHEBI:456216"/>
        <dbReference type="EC" id="5.6.2.4"/>
    </reaction>
</comment>
<dbReference type="Gene3D" id="1.10.10.160">
    <property type="match status" value="1"/>
</dbReference>
<sequence>MFASTSLARPSEDAPYLAKLNDAQRAAVEYGIDAAAQPGGPLLVIAGAGSGKTNTLAHRVAHLLVRGADPRRVLLLTFSRRAAQEMTRRAARIAAAALGSRADLADALAWSGTFHSVGARLLREYAESIGLSPVFTIGDREDCADLLDVVRHEQGLSAKARRFPKKGTCLAIYSRVVNTGASLPEVLDAAFAWCREWEAELRALFAGYVRAKQAQNVLDYDDLLLYWARMAEVSEIGADLAARFDHVLVDEYQDTNRLQASILRAMKPDGRGLTVVGDDAQSIYAFRGATVRNILDFPAQFEPEAHRVTLERNYRSSAPILAASNAVIGLAAERFTKDLWTDKTSGGRPRLVTVAGELEQARYVVECVLEAREAGVRLKSQAVLFRAAHHSAALELELARRNIPFVKFGGLRFLDSVHVKDVLAVLRWAFNPRDRIAGFRVAQLLPGVGPATAGRLLDAAQADDASRSLAGFAPPLRAADDWPSFTALMTDLWCVRTPWPAEFEQVRRWYEPHLERNHDDAAARHADILQMESLAATYASRERFLTELALDPPDATSDESGAPLVDEDYLILSTIHSAKGQEWRNVFVLNGVDGCIPSDLGAGSEAELEEERRLLYVAMTRAKDDLHIVVPQRFYVHGQAQHGDRHVYASRTRFIPAQLLPLFELEAWPPVPRSAPPTEAGLAAAAKARVDIAAQLKKMWE</sequence>
<dbReference type="Pfam" id="PF13361">
    <property type="entry name" value="UvrD_C"/>
    <property type="match status" value="2"/>
</dbReference>
<evidence type="ECO:0000256" key="8">
    <source>
        <dbReference type="ARBA" id="ARBA00034808"/>
    </source>
</evidence>
<dbReference type="AlphaFoldDB" id="A0A1X7DV50"/>
<dbReference type="PROSITE" id="PS51217">
    <property type="entry name" value="UVRD_HELICASE_CTER"/>
    <property type="match status" value="1"/>
</dbReference>
<evidence type="ECO:0000256" key="7">
    <source>
        <dbReference type="ARBA" id="ARBA00034617"/>
    </source>
</evidence>
<dbReference type="Gene3D" id="3.40.50.300">
    <property type="entry name" value="P-loop containing nucleotide triphosphate hydrolases"/>
    <property type="match status" value="2"/>
</dbReference>
<dbReference type="GO" id="GO:0000725">
    <property type="term" value="P:recombinational repair"/>
    <property type="evidence" value="ECO:0007669"/>
    <property type="project" value="TreeGrafter"/>
</dbReference>
<dbReference type="GO" id="GO:0016887">
    <property type="term" value="F:ATP hydrolysis activity"/>
    <property type="evidence" value="ECO:0007669"/>
    <property type="project" value="RHEA"/>
</dbReference>
<dbReference type="Proteomes" id="UP000192911">
    <property type="component" value="Unassembled WGS sequence"/>
</dbReference>
<keyword evidence="2 10" id="KW-0547">Nucleotide-binding</keyword>
<comment type="catalytic activity">
    <reaction evidence="7">
        <text>Couples ATP hydrolysis with the unwinding of duplex DNA by translocating in the 3'-5' direction.</text>
        <dbReference type="EC" id="5.6.2.4"/>
    </reaction>
</comment>
<evidence type="ECO:0000256" key="5">
    <source>
        <dbReference type="ARBA" id="ARBA00022840"/>
    </source>
</evidence>
<dbReference type="InterPro" id="IPR000212">
    <property type="entry name" value="DNA_helicase_UvrD/REP"/>
</dbReference>
<keyword evidence="3 10" id="KW-0378">Hydrolase</keyword>
<evidence type="ECO:0000256" key="6">
    <source>
        <dbReference type="ARBA" id="ARBA00023235"/>
    </source>
</evidence>
<keyword evidence="6" id="KW-0413">Isomerase</keyword>
<dbReference type="GO" id="GO:0043138">
    <property type="term" value="F:3'-5' DNA helicase activity"/>
    <property type="evidence" value="ECO:0007669"/>
    <property type="project" value="UniProtKB-EC"/>
</dbReference>
<accession>A0A1X7DV50</accession>
<dbReference type="EMBL" id="FXAH01000004">
    <property type="protein sequence ID" value="SMF21606.1"/>
    <property type="molecule type" value="Genomic_DNA"/>
</dbReference>
<evidence type="ECO:0000256" key="10">
    <source>
        <dbReference type="PROSITE-ProRule" id="PRU00560"/>
    </source>
</evidence>
<dbReference type="EC" id="5.6.2.4" evidence="8"/>
<dbReference type="CDD" id="cd17932">
    <property type="entry name" value="DEXQc_UvrD"/>
    <property type="match status" value="1"/>
</dbReference>
<evidence type="ECO:0000313" key="13">
    <source>
        <dbReference type="EMBL" id="SMF21606.1"/>
    </source>
</evidence>
<dbReference type="STRING" id="28094.SAMN06295900_10431"/>
<keyword evidence="4 10" id="KW-0347">Helicase</keyword>
<dbReference type="GO" id="GO:0003677">
    <property type="term" value="F:DNA binding"/>
    <property type="evidence" value="ECO:0007669"/>
    <property type="project" value="InterPro"/>
</dbReference>
<dbReference type="InterPro" id="IPR027417">
    <property type="entry name" value="P-loop_NTPase"/>
</dbReference>
<dbReference type="PROSITE" id="PS51198">
    <property type="entry name" value="UVRD_HELICASE_ATP_BIND"/>
    <property type="match status" value="1"/>
</dbReference>
<protein>
    <recommendedName>
        <fullName evidence="8">DNA 3'-5' helicase</fullName>
        <ecNumber evidence="8">5.6.2.4</ecNumber>
    </recommendedName>
</protein>
<feature type="domain" description="UvrD-like helicase C-terminal" evidence="12">
    <location>
        <begin position="318"/>
        <end position="580"/>
    </location>
</feature>
<feature type="binding site" evidence="10">
    <location>
        <begin position="46"/>
        <end position="53"/>
    </location>
    <ligand>
        <name>ATP</name>
        <dbReference type="ChEBI" id="CHEBI:30616"/>
    </ligand>
</feature>
<evidence type="ECO:0000256" key="9">
    <source>
        <dbReference type="ARBA" id="ARBA00048988"/>
    </source>
</evidence>
<evidence type="ECO:0000256" key="2">
    <source>
        <dbReference type="ARBA" id="ARBA00022741"/>
    </source>
</evidence>
<keyword evidence="14" id="KW-1185">Reference proteome</keyword>
<comment type="similarity">
    <text evidence="1">Belongs to the helicase family. UvrD subfamily.</text>
</comment>
<feature type="domain" description="UvrD-like helicase ATP-binding" evidence="11">
    <location>
        <begin position="25"/>
        <end position="317"/>
    </location>
</feature>
<dbReference type="GO" id="GO:0005524">
    <property type="term" value="F:ATP binding"/>
    <property type="evidence" value="ECO:0007669"/>
    <property type="project" value="UniProtKB-UniRule"/>
</dbReference>
<gene>
    <name evidence="13" type="ORF">SAMN06295900_10431</name>
</gene>
<dbReference type="Pfam" id="PF00580">
    <property type="entry name" value="UvrD-helicase"/>
    <property type="match status" value="1"/>
</dbReference>
<reference evidence="14" key="1">
    <citation type="submission" date="2017-04" db="EMBL/GenBank/DDBJ databases">
        <authorList>
            <person name="Varghese N."/>
            <person name="Submissions S."/>
        </authorList>
    </citation>
    <scope>NUCLEOTIDE SEQUENCE [LARGE SCALE GENOMIC DNA]</scope>
    <source>
        <strain evidence="14">Ballard 720</strain>
    </source>
</reference>
<evidence type="ECO:0000256" key="1">
    <source>
        <dbReference type="ARBA" id="ARBA00009922"/>
    </source>
</evidence>
<name>A0A1X7DV50_TRICW</name>
<dbReference type="PANTHER" id="PTHR11070:SF3">
    <property type="entry name" value="DNA 3'-5' HELICASE"/>
    <property type="match status" value="1"/>
</dbReference>
<organism evidence="13 14">
    <name type="scientific">Trinickia caryophylli</name>
    <name type="common">Paraburkholderia caryophylli</name>
    <dbReference type="NCBI Taxonomy" id="28094"/>
    <lineage>
        <taxon>Bacteria</taxon>
        <taxon>Pseudomonadati</taxon>
        <taxon>Pseudomonadota</taxon>
        <taxon>Betaproteobacteria</taxon>
        <taxon>Burkholderiales</taxon>
        <taxon>Burkholderiaceae</taxon>
        <taxon>Trinickia</taxon>
    </lineage>
</organism>
<dbReference type="InterPro" id="IPR014017">
    <property type="entry name" value="DNA_helicase_UvrD-like_C"/>
</dbReference>
<dbReference type="Gene3D" id="1.10.486.10">
    <property type="entry name" value="PCRA, domain 4"/>
    <property type="match status" value="1"/>
</dbReference>
<evidence type="ECO:0000259" key="11">
    <source>
        <dbReference type="PROSITE" id="PS51198"/>
    </source>
</evidence>
<evidence type="ECO:0000259" key="12">
    <source>
        <dbReference type="PROSITE" id="PS51217"/>
    </source>
</evidence>
<dbReference type="PANTHER" id="PTHR11070">
    <property type="entry name" value="UVRD / RECB / PCRA DNA HELICASE FAMILY MEMBER"/>
    <property type="match status" value="1"/>
</dbReference>
<evidence type="ECO:0000313" key="14">
    <source>
        <dbReference type="Proteomes" id="UP000192911"/>
    </source>
</evidence>
<evidence type="ECO:0000256" key="3">
    <source>
        <dbReference type="ARBA" id="ARBA00022801"/>
    </source>
</evidence>
<dbReference type="SUPFAM" id="SSF52540">
    <property type="entry name" value="P-loop containing nucleoside triphosphate hydrolases"/>
    <property type="match status" value="1"/>
</dbReference>